<evidence type="ECO:0000313" key="3">
    <source>
        <dbReference type="Proteomes" id="UP001203423"/>
    </source>
</evidence>
<feature type="domain" description="T6SS Phospholipase effector Tle1-like catalytic" evidence="1">
    <location>
        <begin position="3"/>
        <end position="253"/>
    </location>
</feature>
<comment type="caution">
    <text evidence="2">The sequence shown here is derived from an EMBL/GenBank/DDBJ whole genome shotgun (WGS) entry which is preliminary data.</text>
</comment>
<dbReference type="InterPro" id="IPR018712">
    <property type="entry name" value="Tle1-like_cat"/>
</dbReference>
<evidence type="ECO:0000313" key="2">
    <source>
        <dbReference type="EMBL" id="MCL1124045.1"/>
    </source>
</evidence>
<reference evidence="2 3" key="1">
    <citation type="submission" date="2022-01" db="EMBL/GenBank/DDBJ databases">
        <title>Whole genome-based taxonomy of the Shewanellaceae.</title>
        <authorList>
            <person name="Martin-Rodriguez A.J."/>
        </authorList>
    </citation>
    <scope>NUCLEOTIDE SEQUENCE [LARGE SCALE GENOMIC DNA]</scope>
    <source>
        <strain evidence="2 3">DSM 17177</strain>
    </source>
</reference>
<sequence>MSKNIVLFSDGTGQEGGVKFNTNVYKTFNMIEERSGKQIAHYSKGIGTDWRQITGSLFGVGMTDNMIECYRFLFDHYHVGDKVYLFGFSRGAATVRSLSRFIQLFGILPKSRPELIKQALKIYKIKNTKKRQQQAALFISKNKNVECDITFMGVWDTVAAMGLPNRLFDSMLSKIPPFKHKFHDFKISENIKHAYHALAIDDTRAIFHPMLWQKKAHSQQTVKQVWFSGVHTDVGGGYENDGLSNISLVWMLDHASSHGLIIHNDIEINQDISAKMHNESIGVSARLFEQKKRTWNTDIEDKPTVHASVLQRQLNPINEVHPEYTPWILKDEYYIEPWNQNTYLPQKAA</sequence>
<keyword evidence="3" id="KW-1185">Reference proteome</keyword>
<protein>
    <submittedName>
        <fullName evidence="2">DUF2235 domain-containing protein</fullName>
    </submittedName>
</protein>
<organism evidence="2 3">
    <name type="scientific">Shewanella surugensis</name>
    <dbReference type="NCBI Taxonomy" id="212020"/>
    <lineage>
        <taxon>Bacteria</taxon>
        <taxon>Pseudomonadati</taxon>
        <taxon>Pseudomonadota</taxon>
        <taxon>Gammaproteobacteria</taxon>
        <taxon>Alteromonadales</taxon>
        <taxon>Shewanellaceae</taxon>
        <taxon>Shewanella</taxon>
    </lineage>
</organism>
<dbReference type="RefSeq" id="WP_248939324.1">
    <property type="nucleotide sequence ID" value="NZ_JAKIKS010000016.1"/>
</dbReference>
<dbReference type="Proteomes" id="UP001203423">
    <property type="component" value="Unassembled WGS sequence"/>
</dbReference>
<evidence type="ECO:0000259" key="1">
    <source>
        <dbReference type="Pfam" id="PF09994"/>
    </source>
</evidence>
<accession>A0ABT0L9K2</accession>
<dbReference type="Pfam" id="PF09994">
    <property type="entry name" value="T6SS_Tle1-like_cat"/>
    <property type="match status" value="1"/>
</dbReference>
<dbReference type="PANTHER" id="PTHR33840:SF1">
    <property type="entry name" value="TLE1 PHOSPHOLIPASE DOMAIN-CONTAINING PROTEIN"/>
    <property type="match status" value="1"/>
</dbReference>
<name>A0ABT0L9K2_9GAMM</name>
<proteinExistence type="predicted"/>
<dbReference type="PANTHER" id="PTHR33840">
    <property type="match status" value="1"/>
</dbReference>
<gene>
    <name evidence="2" type="ORF">L2764_06030</name>
</gene>
<dbReference type="EMBL" id="JAKIKS010000016">
    <property type="protein sequence ID" value="MCL1124045.1"/>
    <property type="molecule type" value="Genomic_DNA"/>
</dbReference>